<dbReference type="InterPro" id="IPR011006">
    <property type="entry name" value="CheY-like_superfamily"/>
</dbReference>
<name>H1DG87_9BACT</name>
<dbReference type="STRING" id="742817.HMPREF9449_01273"/>
<dbReference type="PATRIC" id="fig|742817.3.peg.1350"/>
<dbReference type="HOGENOM" id="CLU_1667610_0_0_10"/>
<protein>
    <recommendedName>
        <fullName evidence="3">Response regulatory domain-containing protein</fullName>
    </recommendedName>
</protein>
<dbReference type="RefSeq" id="WP_009136421.1">
    <property type="nucleotide sequence ID" value="NZ_JH594596.1"/>
</dbReference>
<dbReference type="Pfam" id="PF00072">
    <property type="entry name" value="Response_reg"/>
    <property type="match status" value="1"/>
</dbReference>
<dbReference type="CDD" id="cd17546">
    <property type="entry name" value="REC_hyHK_CKI1_RcsC-like"/>
    <property type="match status" value="1"/>
</dbReference>
<evidence type="ECO:0000313" key="5">
    <source>
        <dbReference type="Proteomes" id="UP000004892"/>
    </source>
</evidence>
<evidence type="ECO:0000313" key="4">
    <source>
        <dbReference type="EMBL" id="EHP48075.1"/>
    </source>
</evidence>
<dbReference type="Gene3D" id="3.40.50.2300">
    <property type="match status" value="1"/>
</dbReference>
<accession>H1DG87</accession>
<dbReference type="EMBL" id="ADMC01000019">
    <property type="protein sequence ID" value="EHP48075.1"/>
    <property type="molecule type" value="Genomic_DNA"/>
</dbReference>
<dbReference type="SMART" id="SM00448">
    <property type="entry name" value="REC"/>
    <property type="match status" value="1"/>
</dbReference>
<feature type="domain" description="Response regulatory" evidence="3">
    <location>
        <begin position="43"/>
        <end position="156"/>
    </location>
</feature>
<dbReference type="AlphaFoldDB" id="H1DG87"/>
<dbReference type="Proteomes" id="UP000004892">
    <property type="component" value="Unassembled WGS sequence"/>
</dbReference>
<dbReference type="eggNOG" id="COG3437">
    <property type="taxonomic scope" value="Bacteria"/>
</dbReference>
<evidence type="ECO:0000256" key="2">
    <source>
        <dbReference type="PROSITE-ProRule" id="PRU00169"/>
    </source>
</evidence>
<dbReference type="InterPro" id="IPR050956">
    <property type="entry name" value="2C_system_His_kinase"/>
</dbReference>
<dbReference type="PANTHER" id="PTHR43719">
    <property type="entry name" value="TWO-COMPONENT HISTIDINE KINASE"/>
    <property type="match status" value="1"/>
</dbReference>
<dbReference type="InterPro" id="IPR001789">
    <property type="entry name" value="Sig_transdc_resp-reg_receiver"/>
</dbReference>
<dbReference type="SUPFAM" id="SSF52172">
    <property type="entry name" value="CheY-like"/>
    <property type="match status" value="1"/>
</dbReference>
<feature type="modified residue" description="4-aspartylphosphate" evidence="2">
    <location>
        <position position="91"/>
    </location>
</feature>
<dbReference type="PROSITE" id="PS50110">
    <property type="entry name" value="RESPONSE_REGULATORY"/>
    <property type="match status" value="1"/>
</dbReference>
<dbReference type="GeneID" id="98068851"/>
<dbReference type="GO" id="GO:0000160">
    <property type="term" value="P:phosphorelay signal transduction system"/>
    <property type="evidence" value="ECO:0007669"/>
    <property type="project" value="InterPro"/>
</dbReference>
<comment type="caution">
    <text evidence="4">The sequence shown here is derived from an EMBL/GenBank/DDBJ whole genome shotgun (WGS) entry which is preliminary data.</text>
</comment>
<reference evidence="4 5" key="1">
    <citation type="submission" date="2012-01" db="EMBL/GenBank/DDBJ databases">
        <title>The Genome Sequence of Odoribacter laneus YIT 12061.</title>
        <authorList>
            <consortium name="The Broad Institute Genome Sequencing Platform"/>
            <person name="Earl A."/>
            <person name="Ward D."/>
            <person name="Feldgarden M."/>
            <person name="Gevers D."/>
            <person name="Morotomi M."/>
            <person name="Young S.K."/>
            <person name="Zeng Q."/>
            <person name="Gargeya S."/>
            <person name="Fitzgerald M."/>
            <person name="Haas B."/>
            <person name="Abouelleil A."/>
            <person name="Alvarado L."/>
            <person name="Arachchi H.M."/>
            <person name="Berlin A."/>
            <person name="Chapman S.B."/>
            <person name="Gearin G."/>
            <person name="Goldberg J."/>
            <person name="Griggs A."/>
            <person name="Gujja S."/>
            <person name="Hansen M."/>
            <person name="Heiman D."/>
            <person name="Howarth C."/>
            <person name="Larimer J."/>
            <person name="Lui A."/>
            <person name="MacDonald P.J.P."/>
            <person name="McCowen C."/>
            <person name="Montmayeur A."/>
            <person name="Murphy C."/>
            <person name="Neiman D."/>
            <person name="Pearson M."/>
            <person name="Priest M."/>
            <person name="Roberts A."/>
            <person name="Saif S."/>
            <person name="Shea T."/>
            <person name="Sisk P."/>
            <person name="Stolte C."/>
            <person name="Sykes S."/>
            <person name="Wortman J."/>
            <person name="Nusbaum C."/>
            <person name="Birren B."/>
        </authorList>
    </citation>
    <scope>NUCLEOTIDE SEQUENCE [LARGE SCALE GENOMIC DNA]</scope>
    <source>
        <strain evidence="4 5">YIT 12061</strain>
    </source>
</reference>
<keyword evidence="5" id="KW-1185">Reference proteome</keyword>
<evidence type="ECO:0000259" key="3">
    <source>
        <dbReference type="PROSITE" id="PS50110"/>
    </source>
</evidence>
<dbReference type="PANTHER" id="PTHR43719:SF28">
    <property type="entry name" value="PEROXIDE STRESS-ACTIVATED HISTIDINE KINASE MAK1-RELATED"/>
    <property type="match status" value="1"/>
</dbReference>
<proteinExistence type="predicted"/>
<evidence type="ECO:0000256" key="1">
    <source>
        <dbReference type="ARBA" id="ARBA00022553"/>
    </source>
</evidence>
<keyword evidence="1 2" id="KW-0597">Phosphoprotein</keyword>
<sequence>MAIQMNDNEKSLFVSPSEQEAVESKIVSPISTGENKTSSSKPVLLIAEDNSDNYLLLKCILQTNFQLIHAWDGEEAVELFKKHQPQLILMDIRMPKMNGYEATAEIRKISVTVPIIAVTAYAYAQDIEQILKSGFNSYLSKPINIVGVKEKIQEVLKK</sequence>
<organism evidence="4 5">
    <name type="scientific">Odoribacter laneus YIT 12061</name>
    <dbReference type="NCBI Taxonomy" id="742817"/>
    <lineage>
        <taxon>Bacteria</taxon>
        <taxon>Pseudomonadati</taxon>
        <taxon>Bacteroidota</taxon>
        <taxon>Bacteroidia</taxon>
        <taxon>Bacteroidales</taxon>
        <taxon>Odoribacteraceae</taxon>
        <taxon>Odoribacter</taxon>
    </lineage>
</organism>
<gene>
    <name evidence="4" type="ORF">HMPREF9449_01273</name>
</gene>